<dbReference type="PANTHER" id="PTHR12526">
    <property type="entry name" value="GLYCOSYLTRANSFERASE"/>
    <property type="match status" value="1"/>
</dbReference>
<dbReference type="Pfam" id="PF00534">
    <property type="entry name" value="Glycos_transf_1"/>
    <property type="match status" value="1"/>
</dbReference>
<dbReference type="SUPFAM" id="SSF53756">
    <property type="entry name" value="UDP-Glycosyltransferase/glycogen phosphorylase"/>
    <property type="match status" value="1"/>
</dbReference>
<evidence type="ECO:0000313" key="6">
    <source>
        <dbReference type="EMBL" id="MBB1162197.1"/>
    </source>
</evidence>
<evidence type="ECO:0000313" key="7">
    <source>
        <dbReference type="Proteomes" id="UP000586093"/>
    </source>
</evidence>
<gene>
    <name evidence="6" type="ORF">H4F90_09405</name>
</gene>
<dbReference type="InterPro" id="IPR001296">
    <property type="entry name" value="Glyco_trans_1"/>
</dbReference>
<evidence type="ECO:0000259" key="5">
    <source>
        <dbReference type="Pfam" id="PF13439"/>
    </source>
</evidence>
<dbReference type="GO" id="GO:0016757">
    <property type="term" value="F:glycosyltransferase activity"/>
    <property type="evidence" value="ECO:0007669"/>
    <property type="project" value="UniProtKB-KW"/>
</dbReference>
<keyword evidence="2 6" id="KW-0808">Transferase</keyword>
<feature type="domain" description="Glycosyl transferase family 1" evidence="4">
    <location>
        <begin position="228"/>
        <end position="381"/>
    </location>
</feature>
<dbReference type="Pfam" id="PF13439">
    <property type="entry name" value="Glyco_transf_4"/>
    <property type="match status" value="1"/>
</dbReference>
<evidence type="ECO:0000256" key="1">
    <source>
        <dbReference type="ARBA" id="ARBA00022676"/>
    </source>
</evidence>
<dbReference type="Proteomes" id="UP000586093">
    <property type="component" value="Unassembled WGS sequence"/>
</dbReference>
<evidence type="ECO:0000256" key="2">
    <source>
        <dbReference type="ARBA" id="ARBA00022679"/>
    </source>
</evidence>
<organism evidence="6 7">
    <name type="scientific">Aquariibacter albus</name>
    <dbReference type="NCBI Taxonomy" id="2759899"/>
    <lineage>
        <taxon>Bacteria</taxon>
        <taxon>Pseudomonadati</taxon>
        <taxon>Pseudomonadota</taxon>
        <taxon>Betaproteobacteria</taxon>
        <taxon>Burkholderiales</taxon>
        <taxon>Sphaerotilaceae</taxon>
        <taxon>Aquariibacter</taxon>
    </lineage>
</organism>
<dbReference type="RefSeq" id="WP_182663889.1">
    <property type="nucleotide sequence ID" value="NZ_JACIVI010000003.1"/>
</dbReference>
<proteinExistence type="predicted"/>
<dbReference type="Gene3D" id="3.40.50.2000">
    <property type="entry name" value="Glycogen Phosphorylase B"/>
    <property type="match status" value="2"/>
</dbReference>
<dbReference type="CDD" id="cd03801">
    <property type="entry name" value="GT4_PimA-like"/>
    <property type="match status" value="1"/>
</dbReference>
<dbReference type="AlphaFoldDB" id="A0A839HI16"/>
<feature type="region of interest" description="Disordered" evidence="3">
    <location>
        <begin position="409"/>
        <end position="433"/>
    </location>
</feature>
<dbReference type="InterPro" id="IPR028098">
    <property type="entry name" value="Glyco_trans_4-like_N"/>
</dbReference>
<evidence type="ECO:0000256" key="3">
    <source>
        <dbReference type="SAM" id="MobiDB-lite"/>
    </source>
</evidence>
<protein>
    <submittedName>
        <fullName evidence="6">Glycosyltransferase family 4 protein</fullName>
    </submittedName>
</protein>
<dbReference type="PANTHER" id="PTHR12526:SF510">
    <property type="entry name" value="D-INOSITOL 3-PHOSPHATE GLYCOSYLTRANSFERASE"/>
    <property type="match status" value="1"/>
</dbReference>
<feature type="domain" description="Glycosyltransferase subfamily 4-like N-terminal" evidence="5">
    <location>
        <begin position="25"/>
        <end position="203"/>
    </location>
</feature>
<reference evidence="6 7" key="1">
    <citation type="submission" date="2020-08" db="EMBL/GenBank/DDBJ databases">
        <title>Aquariorum lacteus gen. nov., sp. nov., a new member of the family Comamonadaceae, isolated from freshwater aquarium.</title>
        <authorList>
            <person name="Chun S.-J."/>
        </authorList>
    </citation>
    <scope>NUCLEOTIDE SEQUENCE [LARGE SCALE GENOMIC DNA]</scope>
    <source>
        <strain evidence="6 7">SJAQ100</strain>
    </source>
</reference>
<accession>A0A839HI16</accession>
<sequence>MKPALRVLLLADRLSTEGGGDALSAHLLALAPALAAAGATVGLALPLTTALTQPVPEGVTLLPLPAVSSEATLRALHRWAPDVVHVHRCEQLHLLSELQTLDVPLVRSVHDHNVLCLRDDRRRWPGDQCTRSLGLGCLAFGCSLAEPPTVPQGGLPGGLRRLNTKRAALDFERLFDRVLVPSESMRKLLLANRFHPAPLRVMPGCSRFDGSEAATVQRPPGRPGQERPLALLYAGGAQPASGLPRLLQALDQLPASWHLTVLTTEAERPAIYRLLPRLDRAASVALRSLPREGVPAAAYRAADLLVLPSTVDDPRPSPALDAMALGTPVLASPVGMAAELIRDGVNGFLCDADTVRGLGDALRRTLERGEDLADIGRAAQHRVLASHSPSRHAEALLALYREATEPWGTLHQAEPPAPDWPGLQTVRPTGTDR</sequence>
<keyword evidence="1" id="KW-0328">Glycosyltransferase</keyword>
<evidence type="ECO:0000259" key="4">
    <source>
        <dbReference type="Pfam" id="PF00534"/>
    </source>
</evidence>
<name>A0A839HI16_9BURK</name>
<keyword evidence="7" id="KW-1185">Reference proteome</keyword>
<comment type="caution">
    <text evidence="6">The sequence shown here is derived from an EMBL/GenBank/DDBJ whole genome shotgun (WGS) entry which is preliminary data.</text>
</comment>
<dbReference type="EMBL" id="JACIVI010000003">
    <property type="protein sequence ID" value="MBB1162197.1"/>
    <property type="molecule type" value="Genomic_DNA"/>
</dbReference>